<dbReference type="Proteomes" id="UP001058290">
    <property type="component" value="Chromosome"/>
</dbReference>
<dbReference type="RefSeq" id="WP_260720169.1">
    <property type="nucleotide sequence ID" value="NZ_CP104377.1"/>
</dbReference>
<evidence type="ECO:0000313" key="2">
    <source>
        <dbReference type="Proteomes" id="UP001058290"/>
    </source>
</evidence>
<sequence>MAHHPHDDIDSDVWSVEGQFKHLVFSPNGGIEGLMITTDGIDTQFTNDPHDMEAVAALLGLQEHQDLVVEGRKARPSPKGESEHVVYRFERLASIDGQAPPPPKQATKTEGRVQHFNFAKHGVPNGVVLDNGDFVHTKPGAMASLQLQIGDRIRAEGPAQPLATGKGLAIEARQVNGHPL</sequence>
<reference evidence="1" key="1">
    <citation type="submission" date="2022-09" db="EMBL/GenBank/DDBJ databases">
        <title>Bacterial diversity in gut of crayfish and pufferfish.</title>
        <authorList>
            <person name="Huang Y."/>
        </authorList>
    </citation>
    <scope>NUCLEOTIDE SEQUENCE</scope>
    <source>
        <strain evidence="1">PR12</strain>
    </source>
</reference>
<protein>
    <submittedName>
        <fullName evidence="1">Uncharacterized protein</fullName>
    </submittedName>
</protein>
<evidence type="ECO:0000313" key="1">
    <source>
        <dbReference type="EMBL" id="UXC20506.1"/>
    </source>
</evidence>
<dbReference type="EMBL" id="CP104377">
    <property type="protein sequence ID" value="UXC20506.1"/>
    <property type="molecule type" value="Genomic_DNA"/>
</dbReference>
<name>A0ABY6A713_9BURK</name>
<organism evidence="1 2">
    <name type="scientific">Comamonas squillarum</name>
    <dbReference type="NCBI Taxonomy" id="2977320"/>
    <lineage>
        <taxon>Bacteria</taxon>
        <taxon>Pseudomonadati</taxon>
        <taxon>Pseudomonadota</taxon>
        <taxon>Betaproteobacteria</taxon>
        <taxon>Burkholderiales</taxon>
        <taxon>Comamonadaceae</taxon>
        <taxon>Comamonas</taxon>
    </lineage>
</organism>
<accession>A0ABY6A713</accession>
<proteinExistence type="predicted"/>
<gene>
    <name evidence="1" type="ORF">N4T19_10525</name>
</gene>
<keyword evidence="2" id="KW-1185">Reference proteome</keyword>